<evidence type="ECO:0000259" key="8">
    <source>
        <dbReference type="Pfam" id="PF07715"/>
    </source>
</evidence>
<reference evidence="9 10" key="1">
    <citation type="submission" date="2020-08" db="EMBL/GenBank/DDBJ databases">
        <title>Genomic Encyclopedia of Type Strains, Phase IV (KMG-IV): sequencing the most valuable type-strain genomes for metagenomic binning, comparative biology and taxonomic classification.</title>
        <authorList>
            <person name="Goeker M."/>
        </authorList>
    </citation>
    <scope>NUCLEOTIDE SEQUENCE [LARGE SCALE GENOMIC DNA]</scope>
    <source>
        <strain evidence="9 10">DSM 105721</strain>
    </source>
</reference>
<evidence type="ECO:0000256" key="2">
    <source>
        <dbReference type="ARBA" id="ARBA00022448"/>
    </source>
</evidence>
<keyword evidence="5 7" id="KW-0472">Membrane</keyword>
<dbReference type="GeneID" id="93100083"/>
<evidence type="ECO:0000256" key="3">
    <source>
        <dbReference type="ARBA" id="ARBA00022452"/>
    </source>
</evidence>
<dbReference type="Gene3D" id="2.60.40.1120">
    <property type="entry name" value="Carboxypeptidase-like, regulatory domain"/>
    <property type="match status" value="1"/>
</dbReference>
<keyword evidence="6 7" id="KW-0998">Cell outer membrane</keyword>
<evidence type="ECO:0000256" key="5">
    <source>
        <dbReference type="ARBA" id="ARBA00023136"/>
    </source>
</evidence>
<evidence type="ECO:0000256" key="6">
    <source>
        <dbReference type="ARBA" id="ARBA00023237"/>
    </source>
</evidence>
<dbReference type="InterPro" id="IPR008969">
    <property type="entry name" value="CarboxyPept-like_regulatory"/>
</dbReference>
<accession>A0A7W6HY51</accession>
<dbReference type="SUPFAM" id="SSF49464">
    <property type="entry name" value="Carboxypeptidase regulatory domain-like"/>
    <property type="match status" value="1"/>
</dbReference>
<dbReference type="GO" id="GO:0009279">
    <property type="term" value="C:cell outer membrane"/>
    <property type="evidence" value="ECO:0007669"/>
    <property type="project" value="UniProtKB-SubCell"/>
</dbReference>
<dbReference type="Gene3D" id="2.40.170.20">
    <property type="entry name" value="TonB-dependent receptor, beta-barrel domain"/>
    <property type="match status" value="1"/>
</dbReference>
<dbReference type="SUPFAM" id="SSF56935">
    <property type="entry name" value="Porins"/>
    <property type="match status" value="1"/>
</dbReference>
<dbReference type="AlphaFoldDB" id="A0A7W6HY51"/>
<evidence type="ECO:0000313" key="9">
    <source>
        <dbReference type="EMBL" id="MBB4027100.1"/>
    </source>
</evidence>
<dbReference type="InterPro" id="IPR012910">
    <property type="entry name" value="Plug_dom"/>
</dbReference>
<dbReference type="NCBIfam" id="TIGR04057">
    <property type="entry name" value="SusC_RagA_signa"/>
    <property type="match status" value="1"/>
</dbReference>
<feature type="domain" description="TonB-dependent receptor plug" evidence="8">
    <location>
        <begin position="220"/>
        <end position="348"/>
    </location>
</feature>
<evidence type="ECO:0000256" key="4">
    <source>
        <dbReference type="ARBA" id="ARBA00022692"/>
    </source>
</evidence>
<comment type="caution">
    <text evidence="9">The sequence shown here is derived from an EMBL/GenBank/DDBJ whole genome shotgun (WGS) entry which is preliminary data.</text>
</comment>
<dbReference type="EMBL" id="JACIES010000008">
    <property type="protein sequence ID" value="MBB4027100.1"/>
    <property type="molecule type" value="Genomic_DNA"/>
</dbReference>
<comment type="similarity">
    <text evidence="7">Belongs to the TonB-dependent receptor family.</text>
</comment>
<name>A0A7W6HY51_9BACT</name>
<organism evidence="9 10">
    <name type="scientific">Butyricimonas faecihominis</name>
    <dbReference type="NCBI Taxonomy" id="1472416"/>
    <lineage>
        <taxon>Bacteria</taxon>
        <taxon>Pseudomonadati</taxon>
        <taxon>Bacteroidota</taxon>
        <taxon>Bacteroidia</taxon>
        <taxon>Bacteroidales</taxon>
        <taxon>Odoribacteraceae</taxon>
        <taxon>Butyricimonas</taxon>
    </lineage>
</organism>
<keyword evidence="3 7" id="KW-1134">Transmembrane beta strand</keyword>
<evidence type="ECO:0000313" key="10">
    <source>
        <dbReference type="Proteomes" id="UP000546007"/>
    </source>
</evidence>
<dbReference type="Pfam" id="PF13715">
    <property type="entry name" value="CarbopepD_reg_2"/>
    <property type="match status" value="1"/>
</dbReference>
<comment type="subcellular location">
    <subcellularLocation>
        <location evidence="1 7">Cell outer membrane</location>
        <topology evidence="1 7">Multi-pass membrane protein</topology>
    </subcellularLocation>
</comment>
<keyword evidence="2 7" id="KW-0813">Transport</keyword>
<dbReference type="NCBIfam" id="TIGR04056">
    <property type="entry name" value="OMP_RagA_SusC"/>
    <property type="match status" value="1"/>
</dbReference>
<keyword evidence="4 7" id="KW-0812">Transmembrane</keyword>
<keyword evidence="10" id="KW-1185">Reference proteome</keyword>
<dbReference type="InterPro" id="IPR023996">
    <property type="entry name" value="TonB-dep_OMP_SusC/RagA"/>
</dbReference>
<sequence>MKKKAYDRAFNLQERLKKKFILFICTLFWFTMGISNVFGEIKMDRDSVVFKDNQMTVEAAFDVITKQLKYDVFYSESELDVHQMIQVPRLKMGLAELLNFILKTEFTYEIKNRTIIISPKRKENSEQREIRGIVKDEDQLPLPGVTILVKGTTIGLSTNAKGEFHFPAPSNVKDLRLLFSFVGMETQEVEVKSDFLSITMKMSMNQMDEVIVRTGFENIDKRKLTSSVVTVKMDDIMEPITTTLDKMLQGKIPGMAVLQQSSTVGAAPKIRIRGSSTIVGSREPLWVLDGIVLEDPVPLSPEELNSMDQVNLIGNAISGINPEDIEQIDVLKDASATALYGSKAANGVIMITTKKGKIGKPAIRYSMSLGFTHRPMTSQMHVMNSKDRVEVSEEMVEKGLQFVDSGITGSVGYEGLLFQLYGNKISYTQFQKEVKKMKEQNTDWFKYLFRNALSHNHTLSVSGANETINYYFSVGYSSERGSSLKEDAERFNFNTNLDIKISDKMNASFGLSASNGTTHRPGVDLFQYAYTTSRAIVPYDEDGYYNFYEVGAGYQNDPYSTPNLVYNVFNELNTTGEKSQLLTLNTRFSFSYKVASCLSLNALLAYNISSHSNENMAAEDSYQVSELRGLVYGYPIIDPVKEPNFARRCALPFGGKLDNSDNRNTGYSARVTASFQKTLHERHDFSLMGGLDMRSTHQEGHTSSLLGYLPERGKKSVDINPGVWTSYGDLLKSSRPTITDSKKNEVSYFASFSYSYDNRYIFNANVRGDASNKLGQDKSARFLPIWSISGRWNIADESFMENVTWIQGLNIHGSYGLQGNVTEAHNPNMVANVGALDAISHYYESTVHSLPNRGLRWEKTRSVNIGTDFSFFNRRLGATFEYYNKKGKDQLVSTTIESTNGGTAVTINDGNLINSGWDLSISATPIQLEKFSWNLSFNTSKSYNKVTNSGEMDKYIVSQYLNGSLVRNGRSLNSFYSYRFGGLNEKGEPTFLGIYAKDEEGNVIISSQEEALASALVYSGRREPLFSGGLSTSFRIFDFSLNASFSMQFGSKMRLNDLYVDGDRLPAPNANMSDEFVDRWRKIGDEKHTDIPRLTDERHTPQGLYYHNGGAATIGDDIFEFYNNSDLRVVSGNFVRCRSISLAYYVPNSILKHIYLKGASLSFSVSNPFVIKAKGLKGRDPEQVTLGSGSIPPQKNFSFSLNVTF</sequence>
<evidence type="ECO:0000256" key="1">
    <source>
        <dbReference type="ARBA" id="ARBA00004571"/>
    </source>
</evidence>
<dbReference type="PROSITE" id="PS52016">
    <property type="entry name" value="TONB_DEPENDENT_REC_3"/>
    <property type="match status" value="1"/>
</dbReference>
<dbReference type="InterPro" id="IPR036942">
    <property type="entry name" value="Beta-barrel_TonB_sf"/>
</dbReference>
<dbReference type="InterPro" id="IPR023997">
    <property type="entry name" value="TonB-dep_OMP_SusC/RagA_CS"/>
</dbReference>
<dbReference type="InterPro" id="IPR039426">
    <property type="entry name" value="TonB-dep_rcpt-like"/>
</dbReference>
<dbReference type="RefSeq" id="WP_164719950.1">
    <property type="nucleotide sequence ID" value="NZ_AP028155.1"/>
</dbReference>
<dbReference type="InterPro" id="IPR037066">
    <property type="entry name" value="Plug_dom_sf"/>
</dbReference>
<evidence type="ECO:0000256" key="7">
    <source>
        <dbReference type="PROSITE-ProRule" id="PRU01360"/>
    </source>
</evidence>
<dbReference type="Proteomes" id="UP000546007">
    <property type="component" value="Unassembled WGS sequence"/>
</dbReference>
<protein>
    <submittedName>
        <fullName evidence="9">TonB-linked SusC/RagA family outer membrane protein</fullName>
    </submittedName>
</protein>
<dbReference type="Pfam" id="PF07715">
    <property type="entry name" value="Plug"/>
    <property type="match status" value="1"/>
</dbReference>
<proteinExistence type="inferred from homology"/>
<gene>
    <name evidence="9" type="ORF">GGR14_002910</name>
</gene>
<dbReference type="Gene3D" id="2.170.130.10">
    <property type="entry name" value="TonB-dependent receptor, plug domain"/>
    <property type="match status" value="1"/>
</dbReference>